<protein>
    <submittedName>
        <fullName evidence="1">Uncharacterized protein</fullName>
    </submittedName>
</protein>
<sequence length="272" mass="32449">MNPDTIRVIYFDIENENLQFFFTIMAYIENSSTDAVFSYDSKNVLVLQEVAKILDFKLVKRKIKNTNEIKVIITADHSTPKTKIGNLIEAPLIFPRLIMDRFFKDFESKHQKVYFRGFFTRTRYRESIKFFIEIKDFNALYQILKKTFAAKFLKNTSFIISTSKVYFNFTARGRDPQYKYMDFDYYEEMANYKIIFCPKGDFIWTYRFFEAIQVGSIPYCKYYTSSYEGFKYLNKIDNTSVKQENVIAINLSKLKNQFFIKSLQDRLNDSIS</sequence>
<dbReference type="EMBL" id="PYVU01000035">
    <property type="protein sequence ID" value="PTB96818.1"/>
    <property type="molecule type" value="Genomic_DNA"/>
</dbReference>
<evidence type="ECO:0000313" key="1">
    <source>
        <dbReference type="EMBL" id="PTB96818.1"/>
    </source>
</evidence>
<evidence type="ECO:0000313" key="2">
    <source>
        <dbReference type="Proteomes" id="UP000240608"/>
    </source>
</evidence>
<organism evidence="1 2">
    <name type="scientific">Marivirga lumbricoides</name>
    <dbReference type="NCBI Taxonomy" id="1046115"/>
    <lineage>
        <taxon>Bacteria</taxon>
        <taxon>Pseudomonadati</taxon>
        <taxon>Bacteroidota</taxon>
        <taxon>Cytophagia</taxon>
        <taxon>Cytophagales</taxon>
        <taxon>Marivirgaceae</taxon>
        <taxon>Marivirga</taxon>
    </lineage>
</organism>
<proteinExistence type="predicted"/>
<dbReference type="AlphaFoldDB" id="A0A2T4DSY1"/>
<name>A0A2T4DSY1_9BACT</name>
<dbReference type="Proteomes" id="UP000240608">
    <property type="component" value="Unassembled WGS sequence"/>
</dbReference>
<reference evidence="1 2" key="1">
    <citation type="submission" date="2018-03" db="EMBL/GenBank/DDBJ databases">
        <title>Cross-interface Injection: A General Nanoliter Liquid Handling Method Applied to Single Cells Genome Amplification Automated Nanoliter Liquid Handling Applied to Single Cell Multiple Displacement Amplification.</title>
        <authorList>
            <person name="Yun J."/>
            <person name="Xu P."/>
            <person name="Xu J."/>
            <person name="Dai X."/>
            <person name="Wang Y."/>
            <person name="Zheng X."/>
            <person name="Cao C."/>
            <person name="Yi Q."/>
            <person name="Zhu Y."/>
            <person name="Wang L."/>
            <person name="Dong Z."/>
            <person name="Huang Y."/>
            <person name="Huang L."/>
            <person name="Du W."/>
        </authorList>
    </citation>
    <scope>NUCLEOTIDE SEQUENCE [LARGE SCALE GENOMIC DNA]</scope>
    <source>
        <strain evidence="1 2">Z-D1-2</strain>
    </source>
</reference>
<comment type="caution">
    <text evidence="1">The sequence shown here is derived from an EMBL/GenBank/DDBJ whole genome shotgun (WGS) entry which is preliminary data.</text>
</comment>
<accession>A0A2T4DSY1</accession>
<gene>
    <name evidence="1" type="ORF">C9994_05750</name>
</gene>